<dbReference type="GO" id="GO:0000712">
    <property type="term" value="P:resolution of meiotic recombination intermediates"/>
    <property type="evidence" value="ECO:0007669"/>
    <property type="project" value="TreeGrafter"/>
</dbReference>
<dbReference type="Gene3D" id="2.40.50.140">
    <property type="entry name" value="Nucleic acid-binding proteins"/>
    <property type="match status" value="1"/>
</dbReference>
<evidence type="ECO:0008006" key="4">
    <source>
        <dbReference type="Google" id="ProtNLM"/>
    </source>
</evidence>
<reference evidence="2 3" key="1">
    <citation type="submission" date="2019-09" db="EMBL/GenBank/DDBJ databases">
        <title>The hologenome of the rock-dwelling lichen Lasallia pustulata.</title>
        <authorList>
            <person name="Greshake Tzovaras B."/>
            <person name="Segers F."/>
            <person name="Bicker A."/>
            <person name="Dal Grande F."/>
            <person name="Otte J."/>
            <person name="Hankeln T."/>
            <person name="Schmitt I."/>
            <person name="Ebersberger I."/>
        </authorList>
    </citation>
    <scope>NUCLEOTIDE SEQUENCE [LARGE SCALE GENOMIC DNA]</scope>
    <source>
        <strain evidence="2">A1-1</strain>
    </source>
</reference>
<feature type="compositionally biased region" description="Low complexity" evidence="1">
    <location>
        <begin position="33"/>
        <end position="42"/>
    </location>
</feature>
<dbReference type="PANTHER" id="PTHR21166">
    <property type="entry name" value="CELL DIVISION CONTROL PROTEIN 24 OB DOMAIN-CONTAINING PROTEIN-RELATED"/>
    <property type="match status" value="1"/>
</dbReference>
<dbReference type="AlphaFoldDB" id="A0A5M8PTL6"/>
<dbReference type="Proteomes" id="UP000324767">
    <property type="component" value="Unassembled WGS sequence"/>
</dbReference>
<dbReference type="EMBL" id="VXIT01000005">
    <property type="protein sequence ID" value="KAA6412369.1"/>
    <property type="molecule type" value="Genomic_DNA"/>
</dbReference>
<organism evidence="2 3">
    <name type="scientific">Lasallia pustulata</name>
    <dbReference type="NCBI Taxonomy" id="136370"/>
    <lineage>
        <taxon>Eukaryota</taxon>
        <taxon>Fungi</taxon>
        <taxon>Dikarya</taxon>
        <taxon>Ascomycota</taxon>
        <taxon>Pezizomycotina</taxon>
        <taxon>Lecanoromycetes</taxon>
        <taxon>OSLEUM clade</taxon>
        <taxon>Umbilicariomycetidae</taxon>
        <taxon>Umbilicariales</taxon>
        <taxon>Umbilicariaceae</taxon>
        <taxon>Lasallia</taxon>
    </lineage>
</organism>
<feature type="compositionally biased region" description="Low complexity" evidence="1">
    <location>
        <begin position="1"/>
        <end position="13"/>
    </location>
</feature>
<gene>
    <name evidence="2" type="ORF">FRX48_03359</name>
</gene>
<protein>
    <recommendedName>
        <fullName evidence="4">Nucleic acid-binding, OB-fold</fullName>
    </recommendedName>
</protein>
<dbReference type="GO" id="GO:0003697">
    <property type="term" value="F:single-stranded DNA binding"/>
    <property type="evidence" value="ECO:0007669"/>
    <property type="project" value="TreeGrafter"/>
</dbReference>
<dbReference type="PANTHER" id="PTHR21166:SF2">
    <property type="entry name" value="CELL DIVISION CONTROL PROTEIN 24 OB DOMAIN-CONTAINING PROTEIN-RELATED"/>
    <property type="match status" value="1"/>
</dbReference>
<feature type="compositionally biased region" description="Pro residues" evidence="1">
    <location>
        <begin position="22"/>
        <end position="32"/>
    </location>
</feature>
<name>A0A5M8PTL6_9LECA</name>
<sequence length="385" mass="41969">MPPQSPSIQSFFPREPSLRTQIPPPHPPPQPSRPRSSSPHAPGDGFNGADVDPVFHPAGLPAWHPPKEYAEVEIGALVPGPACVMVTGRVVNFYDRGFVEGGGEVADGKVLVAVKSIAARKKFTTKKGNPAEKVDVHVFDDTADATLTLWGCVAGSASTWTPSSTVLLLSNPALKEYTRPMLSLTAETHVEIDPAIADAEWLRKYAHNLTKREHVNPAFPENVFDVEQFKESQLRMLFTLADIDEFARAAPTETFMGYFSLLITDLNITTLHQRNMLLSTECCGVPLFANATSAKCKQCDKDVPLSINPRIIGPLTDETGCIATGKLIWSPQAWEQLLGRTAEELVAASAEVLKYLEQRLLFLRVTVLFGWCAEVGRVGVCAVGL</sequence>
<proteinExistence type="predicted"/>
<evidence type="ECO:0000313" key="2">
    <source>
        <dbReference type="EMBL" id="KAA6412369.1"/>
    </source>
</evidence>
<accession>A0A5M8PTL6</accession>
<dbReference type="InterPro" id="IPR052469">
    <property type="entry name" value="MEIOB"/>
</dbReference>
<evidence type="ECO:0000256" key="1">
    <source>
        <dbReference type="SAM" id="MobiDB-lite"/>
    </source>
</evidence>
<feature type="region of interest" description="Disordered" evidence="1">
    <location>
        <begin position="1"/>
        <end position="52"/>
    </location>
</feature>
<dbReference type="GO" id="GO:0008310">
    <property type="term" value="F:single-stranded DNA 3'-5' DNA exonuclease activity"/>
    <property type="evidence" value="ECO:0007669"/>
    <property type="project" value="TreeGrafter"/>
</dbReference>
<evidence type="ECO:0000313" key="3">
    <source>
        <dbReference type="Proteomes" id="UP000324767"/>
    </source>
</evidence>
<comment type="caution">
    <text evidence="2">The sequence shown here is derived from an EMBL/GenBank/DDBJ whole genome shotgun (WGS) entry which is preliminary data.</text>
</comment>
<dbReference type="InterPro" id="IPR012340">
    <property type="entry name" value="NA-bd_OB-fold"/>
</dbReference>
<dbReference type="OrthoDB" id="3248508at2759"/>
<dbReference type="SUPFAM" id="SSF50249">
    <property type="entry name" value="Nucleic acid-binding proteins"/>
    <property type="match status" value="1"/>
</dbReference>